<accession>A0A183A2H6</accession>
<dbReference type="WBParaSite" id="ECPE_0000116101-mRNA-1">
    <property type="protein sequence ID" value="ECPE_0000116101-mRNA-1"/>
    <property type="gene ID" value="ECPE_0000116101"/>
</dbReference>
<reference evidence="3" key="1">
    <citation type="submission" date="2016-06" db="UniProtKB">
        <authorList>
            <consortium name="WormBaseParasite"/>
        </authorList>
    </citation>
    <scope>IDENTIFICATION</scope>
</reference>
<dbReference type="AlphaFoldDB" id="A0A183A2H6"/>
<dbReference type="Proteomes" id="UP000272942">
    <property type="component" value="Unassembled WGS sequence"/>
</dbReference>
<evidence type="ECO:0000313" key="1">
    <source>
        <dbReference type="EMBL" id="VDP34028.1"/>
    </source>
</evidence>
<evidence type="ECO:0000313" key="2">
    <source>
        <dbReference type="Proteomes" id="UP000272942"/>
    </source>
</evidence>
<dbReference type="EMBL" id="UZAN01005782">
    <property type="protein sequence ID" value="VDP34028.1"/>
    <property type="molecule type" value="Genomic_DNA"/>
</dbReference>
<protein>
    <submittedName>
        <fullName evidence="3">Bacteriophage protein</fullName>
    </submittedName>
</protein>
<sequence>MAFIDYGSVTALISKRFAVNQNITARSSSQTINTVNGTKATSADQANVTLVSLDSVERVEMTEAFTIADLPMRAVESIGELTTRWPLLRDLCFEEADSLEVDLLIGCDVPEAHRFTRQIVNLYQFTSLTTANNDTNEQAL</sequence>
<evidence type="ECO:0000313" key="3">
    <source>
        <dbReference type="WBParaSite" id="ECPE_0000116101-mRNA-1"/>
    </source>
</evidence>
<name>A0A183A2H6_9TREM</name>
<gene>
    <name evidence="1" type="ORF">ECPE_LOCUS1161</name>
</gene>
<organism evidence="3">
    <name type="scientific">Echinostoma caproni</name>
    <dbReference type="NCBI Taxonomy" id="27848"/>
    <lineage>
        <taxon>Eukaryota</taxon>
        <taxon>Metazoa</taxon>
        <taxon>Spiralia</taxon>
        <taxon>Lophotrochozoa</taxon>
        <taxon>Platyhelminthes</taxon>
        <taxon>Trematoda</taxon>
        <taxon>Digenea</taxon>
        <taxon>Plagiorchiida</taxon>
        <taxon>Echinostomata</taxon>
        <taxon>Echinostomatoidea</taxon>
        <taxon>Echinostomatidae</taxon>
        <taxon>Echinostoma</taxon>
    </lineage>
</organism>
<proteinExistence type="predicted"/>
<keyword evidence="2" id="KW-1185">Reference proteome</keyword>
<reference evidence="1 2" key="2">
    <citation type="submission" date="2018-11" db="EMBL/GenBank/DDBJ databases">
        <authorList>
            <consortium name="Pathogen Informatics"/>
        </authorList>
    </citation>
    <scope>NUCLEOTIDE SEQUENCE [LARGE SCALE GENOMIC DNA]</scope>
    <source>
        <strain evidence="1 2">Egypt</strain>
    </source>
</reference>